<proteinExistence type="predicted"/>
<dbReference type="GeneID" id="85165985"/>
<evidence type="ECO:0000313" key="2">
    <source>
        <dbReference type="EMBL" id="KFI95180.1"/>
    </source>
</evidence>
<dbReference type="EMBL" id="JGZO01000004">
    <property type="protein sequence ID" value="KFI95180.1"/>
    <property type="molecule type" value="Genomic_DNA"/>
</dbReference>
<dbReference type="OrthoDB" id="3240537at2"/>
<feature type="compositionally biased region" description="Pro residues" evidence="1">
    <location>
        <begin position="87"/>
        <end position="96"/>
    </location>
</feature>
<dbReference type="AlphaFoldDB" id="A0A087DI30"/>
<keyword evidence="3" id="KW-1185">Reference proteome</keyword>
<dbReference type="Proteomes" id="UP000029033">
    <property type="component" value="Unassembled WGS sequence"/>
</dbReference>
<reference evidence="2 3" key="1">
    <citation type="submission" date="2014-03" db="EMBL/GenBank/DDBJ databases">
        <title>Genomics of Bifidobacteria.</title>
        <authorList>
            <person name="Ventura M."/>
            <person name="Milani C."/>
            <person name="Lugli G.A."/>
        </authorList>
    </citation>
    <scope>NUCLEOTIDE SEQUENCE [LARGE SCALE GENOMIC DNA]</scope>
    <source>
        <strain evidence="2 3">LMG 21589</strain>
    </source>
</reference>
<comment type="caution">
    <text evidence="2">The sequence shown here is derived from an EMBL/GenBank/DDBJ whole genome shotgun (WGS) entry which is preliminary data.</text>
</comment>
<name>A0A087DI30_9BIFI</name>
<dbReference type="STRING" id="158787.BSCA_0998"/>
<gene>
    <name evidence="2" type="ORF">BSCA_0998</name>
</gene>
<accession>A0A087DI30</accession>
<sequence length="121" mass="13527">MCAAYAPRDPIAEFWRGEITLRMLRVLIQGLPAGNVWQTACTHNPWTDREYLLHDIGDAIRDLTLMVANSNPYRKTPVGEEAIRPRIPYPDAPQPPIDDDAESRAARDELDALIGSMSVGK</sequence>
<protein>
    <submittedName>
        <fullName evidence="2">Uncharacterized protein</fullName>
    </submittedName>
</protein>
<evidence type="ECO:0000256" key="1">
    <source>
        <dbReference type="SAM" id="MobiDB-lite"/>
    </source>
</evidence>
<organism evidence="2 3">
    <name type="scientific">Bifidobacterium scardovii</name>
    <dbReference type="NCBI Taxonomy" id="158787"/>
    <lineage>
        <taxon>Bacteria</taxon>
        <taxon>Bacillati</taxon>
        <taxon>Actinomycetota</taxon>
        <taxon>Actinomycetes</taxon>
        <taxon>Bifidobacteriales</taxon>
        <taxon>Bifidobacteriaceae</taxon>
        <taxon>Bifidobacterium</taxon>
    </lineage>
</organism>
<dbReference type="RefSeq" id="WP_051923151.1">
    <property type="nucleotide sequence ID" value="NZ_CAUPKV010000009.1"/>
</dbReference>
<feature type="region of interest" description="Disordered" evidence="1">
    <location>
        <begin position="76"/>
        <end position="105"/>
    </location>
</feature>
<evidence type="ECO:0000313" key="3">
    <source>
        <dbReference type="Proteomes" id="UP000029033"/>
    </source>
</evidence>
<dbReference type="eggNOG" id="ENOG5031UQW">
    <property type="taxonomic scope" value="Bacteria"/>
</dbReference>